<organism evidence="1 2">
    <name type="scientific">Enterobacter asburiae</name>
    <dbReference type="NCBI Taxonomy" id="61645"/>
    <lineage>
        <taxon>Bacteria</taxon>
        <taxon>Pseudomonadati</taxon>
        <taxon>Pseudomonadota</taxon>
        <taxon>Gammaproteobacteria</taxon>
        <taxon>Enterobacterales</taxon>
        <taxon>Enterobacteriaceae</taxon>
        <taxon>Enterobacter</taxon>
        <taxon>Enterobacter cloacae complex</taxon>
    </lineage>
</organism>
<name>A0ABC9UHE7_ENTAS</name>
<comment type="caution">
    <text evidence="1">The sequence shown here is derived from an EMBL/GenBank/DDBJ whole genome shotgun (WGS) entry which is preliminary data.</text>
</comment>
<dbReference type="EMBL" id="AYIP01000002">
    <property type="protein sequence ID" value="ESM40353.1"/>
    <property type="molecule type" value="Genomic_DNA"/>
</dbReference>
<dbReference type="AlphaFoldDB" id="A0ABC9UHE7"/>
<evidence type="ECO:0000313" key="1">
    <source>
        <dbReference type="EMBL" id="ESM40353.1"/>
    </source>
</evidence>
<sequence length="131" mass="15326">MICIAKEHISDLTERRCNSRRKAIMQREYSESETHPVRCNRFHICAFAASPDKKRPARRLAFYHADVSRLLQTGSFTQQGGFVGFFPWEMFTTKVTVCSGFFVDWVQQIQHLNQAVWTQVEELAHQQSQLF</sequence>
<reference evidence="2" key="1">
    <citation type="submission" date="2013-09" db="EMBL/GenBank/DDBJ databases">
        <title>The Genome Sequence of Enterobacter cloacae BWH 31.</title>
        <authorList>
            <consortium name="The Broad Institute Genomics Platform"/>
            <consortium name="The Broad Institute Genome Sequencing Center for Infectious Disease"/>
            <person name="Murphy C."/>
            <person name="Cosimi L."/>
            <person name="Cerqueira G."/>
            <person name="Feldgarden M."/>
            <person name="Hung D."/>
            <person name="Onderdonk A.B."/>
            <person name="Ferraro M.J."/>
            <person name="Hooper D."/>
            <person name="Dekker J."/>
            <person name="O'Brien T."/>
            <person name="Huang S."/>
            <person name="Quan V."/>
            <person name="Ernst C."/>
            <person name="Delaney M."/>
            <person name="DuBois A."/>
            <person name="Young S.K."/>
            <person name="Zeng Q."/>
            <person name="Gargeya S."/>
            <person name="Fitzgerald M."/>
            <person name="Abouelleil A."/>
            <person name="Alvarado L."/>
            <person name="Berlin A.M."/>
            <person name="Chapman S.B."/>
            <person name="Gainer-Dewar J."/>
            <person name="Goldberg J."/>
            <person name="Gnerre S."/>
            <person name="Griggs A."/>
            <person name="Gujja S."/>
            <person name="Hansen M."/>
            <person name="Howarth C."/>
            <person name="Imamovic A."/>
            <person name="Ireland A."/>
            <person name="Larimer J."/>
            <person name="McCowan C."/>
            <person name="Murphy C."/>
            <person name="Pearson M."/>
            <person name="Poon T.W."/>
            <person name="Priest M."/>
            <person name="Roberts A."/>
            <person name="Saif S."/>
            <person name="Shea T."/>
            <person name="Sykes S."/>
            <person name="Wortman J."/>
            <person name="Nusbaum C."/>
            <person name="Birren B."/>
        </authorList>
    </citation>
    <scope>NUCLEOTIDE SEQUENCE [LARGE SCALE GENOMIC DNA]</scope>
    <source>
        <strain evidence="2">BWH 31</strain>
    </source>
</reference>
<accession>A0ABC9UHE7</accession>
<evidence type="ECO:0000313" key="2">
    <source>
        <dbReference type="Proteomes" id="UP000017391"/>
    </source>
</evidence>
<gene>
    <name evidence="1" type="ORF">L402_00531</name>
</gene>
<protein>
    <submittedName>
        <fullName evidence="1">Uncharacterized protein</fullName>
    </submittedName>
</protein>
<proteinExistence type="predicted"/>
<dbReference type="Proteomes" id="UP000017391">
    <property type="component" value="Unassembled WGS sequence"/>
</dbReference>